<dbReference type="SUPFAM" id="SSF69318">
    <property type="entry name" value="Integrin alpha N-terminal domain"/>
    <property type="match status" value="1"/>
</dbReference>
<dbReference type="EMBL" id="QRPV01000021">
    <property type="protein sequence ID" value="RHM41434.1"/>
    <property type="molecule type" value="Genomic_DNA"/>
</dbReference>
<comment type="caution">
    <text evidence="1">The sequence shown here is derived from an EMBL/GenBank/DDBJ whole genome shotgun (WGS) entry which is preliminary data.</text>
</comment>
<dbReference type="Gene3D" id="2.130.10.130">
    <property type="entry name" value="Integrin alpha, N-terminal"/>
    <property type="match status" value="2"/>
</dbReference>
<reference evidence="1 2" key="1">
    <citation type="submission" date="2018-08" db="EMBL/GenBank/DDBJ databases">
        <title>A genome reference for cultivated species of the human gut microbiota.</title>
        <authorList>
            <person name="Zou Y."/>
            <person name="Xue W."/>
            <person name="Luo G."/>
        </authorList>
    </citation>
    <scope>NUCLEOTIDE SEQUENCE [LARGE SCALE GENOMIC DNA]</scope>
    <source>
        <strain evidence="1 2">AF34-33</strain>
    </source>
</reference>
<gene>
    <name evidence="1" type="ORF">DWZ68_13935</name>
</gene>
<organism evidence="1 2">
    <name type="scientific">Butyricimonas virosa</name>
    <dbReference type="NCBI Taxonomy" id="544645"/>
    <lineage>
        <taxon>Bacteria</taxon>
        <taxon>Pseudomonadati</taxon>
        <taxon>Bacteroidota</taxon>
        <taxon>Bacteroidia</taxon>
        <taxon>Bacteroidales</taxon>
        <taxon>Odoribacteraceae</taxon>
        <taxon>Butyricimonas</taxon>
    </lineage>
</organism>
<name>A0A415QF18_9BACT</name>
<evidence type="ECO:0000313" key="1">
    <source>
        <dbReference type="EMBL" id="RHM41434.1"/>
    </source>
</evidence>
<dbReference type="AlphaFoldDB" id="A0A415QF18"/>
<dbReference type="Gene3D" id="2.60.40.1250">
    <property type="entry name" value="Thiol:disulfide interchange protein DsbD, N-terminal domain"/>
    <property type="match status" value="1"/>
</dbReference>
<protein>
    <submittedName>
        <fullName evidence="1">Uncharacterized protein</fullName>
    </submittedName>
</protein>
<dbReference type="PANTHER" id="PTHR44103:SF1">
    <property type="entry name" value="PROPROTEIN CONVERTASE P"/>
    <property type="match status" value="1"/>
</dbReference>
<sequence length="622" mass="70128">MKKLLSFAMFVMAFVQLPGQEIPEIKVPTHDSLQWHVRTTNFPVMKELYFEPIAGAPILSQPQRIDGGEWEIRTEEHGMIYPTLYDWNKDGKPDLLLGEFLTGESRIKVYLNEGTKKKPKFSGKWFYATDVNGNVMSNDQWCCIGIHPQVVDIDGDGYEDIISGQYDPGVISLWRGSANGFLPREEIPQLGYQPGKQFVSFNEPCWSVESRDYWVYSSARLADFNGDGLLDLFVAGGGGFRVALNIGTKEQPKFGRREFLCHVDGSILCTRDYNEVVATGENFNAVNASGAGDFHTYLNPVDWDGDGVLDIIATDSYGDASSWGVYFFRGVETDDGLRFERPRPLFMAKDGSKALPGCAPQVQVVDYNGDGVNDLIIGLSIETINGFEGAEDVYWRWLSDMRIQFPGKDSGESLYFEGGVEWMEKHLKEDYKNYKGFYLGNLDDWKYLTLRHRGYPFILLGKKNPQKAVAIRQHAAPRHFEYDKPAAKKYELPQIDKKPVTCQGRVMKDKEGYYATIYMETTGTYHLYTAAAVNMNEPVKIEFELPEGVTLKGDLETPPTIVKGGSEIYDGKVLKFVQKLNVSPDLKGVLDVKIKVSYQSCDDDHCLPPTEVEIVEKLDLGE</sequence>
<dbReference type="PANTHER" id="PTHR44103">
    <property type="entry name" value="PROPROTEIN CONVERTASE P"/>
    <property type="match status" value="1"/>
</dbReference>
<dbReference type="InterPro" id="IPR036929">
    <property type="entry name" value="DsbDN_sf"/>
</dbReference>
<accession>A0A415QF18</accession>
<evidence type="ECO:0000313" key="2">
    <source>
        <dbReference type="Proteomes" id="UP000286038"/>
    </source>
</evidence>
<dbReference type="Proteomes" id="UP000286038">
    <property type="component" value="Unassembled WGS sequence"/>
</dbReference>
<dbReference type="InterPro" id="IPR028994">
    <property type="entry name" value="Integrin_alpha_N"/>
</dbReference>
<proteinExistence type="predicted"/>
<dbReference type="RefSeq" id="WP_118450696.1">
    <property type="nucleotide sequence ID" value="NZ_CABJDM010000021.1"/>
</dbReference>